<feature type="transmembrane region" description="Helical" evidence="1">
    <location>
        <begin position="38"/>
        <end position="67"/>
    </location>
</feature>
<dbReference type="Proteomes" id="UP000013378">
    <property type="component" value="Unassembled WGS sequence"/>
</dbReference>
<reference evidence="2 3" key="1">
    <citation type="journal article" date="2015" name="Geomicrobiol. J.">
        <title>Caldisalinibacter kiritimatiensis gen. nov., sp. nov., a moderately thermohalophilic thiosulfate-reducing bacterium from a hypersaline microbial mat.</title>
        <authorList>
            <person name="Ben Hania W."/>
            <person name="Joseph M."/>
            <person name="Fiebig A."/>
            <person name="Bunk B."/>
            <person name="Klenk H.-P."/>
            <person name="Fardeau M.-L."/>
            <person name="Spring S."/>
        </authorList>
    </citation>
    <scope>NUCLEOTIDE SEQUENCE [LARGE SCALE GENOMIC DNA]</scope>
    <source>
        <strain evidence="2 3">L21-TH-D2</strain>
    </source>
</reference>
<evidence type="ECO:0000256" key="1">
    <source>
        <dbReference type="SAM" id="Phobius"/>
    </source>
</evidence>
<dbReference type="Pfam" id="PF18910">
    <property type="entry name" value="DUF5665"/>
    <property type="match status" value="1"/>
</dbReference>
<dbReference type="RefSeq" id="WP_006308886.1">
    <property type="nucleotide sequence ID" value="NZ_ARZA01000066.1"/>
</dbReference>
<keyword evidence="1" id="KW-0812">Transmembrane</keyword>
<dbReference type="EMBL" id="ARZA01000066">
    <property type="protein sequence ID" value="EOD01293.1"/>
    <property type="molecule type" value="Genomic_DNA"/>
</dbReference>
<sequence>MKNDKENLEKRIEDIALGLEKAKIAEYVDIMNNKWRLLYINFIGGLARGFGTAIGFTILGAFVIYILQRIIAWNLPLIGDFISEIVKIVQENL</sequence>
<name>R1AVR8_9FIRM</name>
<organism evidence="2 3">
    <name type="scientific">Caldisalinibacter kiritimatiensis</name>
    <dbReference type="NCBI Taxonomy" id="1304284"/>
    <lineage>
        <taxon>Bacteria</taxon>
        <taxon>Bacillati</taxon>
        <taxon>Bacillota</taxon>
        <taxon>Tissierellia</taxon>
        <taxon>Tissierellales</taxon>
        <taxon>Thermohalobacteraceae</taxon>
        <taxon>Caldisalinibacter</taxon>
    </lineage>
</organism>
<evidence type="ECO:0000313" key="3">
    <source>
        <dbReference type="Proteomes" id="UP000013378"/>
    </source>
</evidence>
<keyword evidence="3" id="KW-1185">Reference proteome</keyword>
<proteinExistence type="predicted"/>
<gene>
    <name evidence="2" type="ORF">L21TH_0647</name>
</gene>
<protein>
    <submittedName>
        <fullName evidence="2">Uncharacterized protein</fullName>
    </submittedName>
</protein>
<keyword evidence="1" id="KW-0472">Membrane</keyword>
<dbReference type="eggNOG" id="ENOG5032Z2B">
    <property type="taxonomic scope" value="Bacteria"/>
</dbReference>
<dbReference type="InterPro" id="IPR043723">
    <property type="entry name" value="DUF5665"/>
</dbReference>
<dbReference type="OrthoDB" id="1634137at2"/>
<keyword evidence="1" id="KW-1133">Transmembrane helix</keyword>
<evidence type="ECO:0000313" key="2">
    <source>
        <dbReference type="EMBL" id="EOD01293.1"/>
    </source>
</evidence>
<dbReference type="AlphaFoldDB" id="R1AVR8"/>
<accession>R1AVR8</accession>
<dbReference type="STRING" id="1304284.L21TH_0647"/>
<comment type="caution">
    <text evidence="2">The sequence shown here is derived from an EMBL/GenBank/DDBJ whole genome shotgun (WGS) entry which is preliminary data.</text>
</comment>